<dbReference type="InterPro" id="IPR036390">
    <property type="entry name" value="WH_DNA-bd_sf"/>
</dbReference>
<dbReference type="RefSeq" id="WP_267164495.1">
    <property type="nucleotide sequence ID" value="NZ_CP112975.1"/>
</dbReference>
<dbReference type="Gene3D" id="1.10.10.10">
    <property type="entry name" value="Winged helix-like DNA-binding domain superfamily/Winged helix DNA-binding domain"/>
    <property type="match status" value="1"/>
</dbReference>
<dbReference type="SUPFAM" id="SSF46785">
    <property type="entry name" value="Winged helix' DNA-binding domain"/>
    <property type="match status" value="1"/>
</dbReference>
<accession>A0ABD5W3R2</accession>
<dbReference type="InterPro" id="IPR036388">
    <property type="entry name" value="WH-like_DNA-bd_sf"/>
</dbReference>
<dbReference type="Proteomes" id="UP001596445">
    <property type="component" value="Unassembled WGS sequence"/>
</dbReference>
<protein>
    <submittedName>
        <fullName evidence="1">Transcriptional regulator</fullName>
    </submittedName>
</protein>
<reference evidence="1 2" key="1">
    <citation type="journal article" date="2019" name="Int. J. Syst. Evol. Microbiol.">
        <title>The Global Catalogue of Microorganisms (GCM) 10K type strain sequencing project: providing services to taxonomists for standard genome sequencing and annotation.</title>
        <authorList>
            <consortium name="The Broad Institute Genomics Platform"/>
            <consortium name="The Broad Institute Genome Sequencing Center for Infectious Disease"/>
            <person name="Wu L."/>
            <person name="Ma J."/>
        </authorList>
    </citation>
    <scope>NUCLEOTIDE SEQUENCE [LARGE SCALE GENOMIC DNA]</scope>
    <source>
        <strain evidence="1 2">JCM 30072</strain>
    </source>
</reference>
<gene>
    <name evidence="1" type="ORF">ACFQQG_19585</name>
</gene>
<comment type="caution">
    <text evidence="1">The sequence shown here is derived from an EMBL/GenBank/DDBJ whole genome shotgun (WGS) entry which is preliminary data.</text>
</comment>
<evidence type="ECO:0000313" key="2">
    <source>
        <dbReference type="Proteomes" id="UP001596445"/>
    </source>
</evidence>
<organism evidence="1 2">
    <name type="scientific">Halovenus salina</name>
    <dbReference type="NCBI Taxonomy" id="1510225"/>
    <lineage>
        <taxon>Archaea</taxon>
        <taxon>Methanobacteriati</taxon>
        <taxon>Methanobacteriota</taxon>
        <taxon>Stenosarchaea group</taxon>
        <taxon>Halobacteria</taxon>
        <taxon>Halobacteriales</taxon>
        <taxon>Haloarculaceae</taxon>
        <taxon>Halovenus</taxon>
    </lineage>
</organism>
<evidence type="ECO:0000313" key="1">
    <source>
        <dbReference type="EMBL" id="MFC7060010.1"/>
    </source>
</evidence>
<keyword evidence="2" id="KW-1185">Reference proteome</keyword>
<sequence>MNETDDAILEFFEELESTGLNVWLAPTPVWINLTQNLSVLEKSRDTISRRMGKLAEMGLLKRVDDRRGYYCITDKGMAYLAGELDAEDLIPPER</sequence>
<dbReference type="GeneID" id="76632347"/>
<dbReference type="EMBL" id="JBHSZI010000005">
    <property type="protein sequence ID" value="MFC7060010.1"/>
    <property type="molecule type" value="Genomic_DNA"/>
</dbReference>
<proteinExistence type="predicted"/>
<dbReference type="AlphaFoldDB" id="A0ABD5W3R2"/>
<name>A0ABD5W3R2_9EURY</name>